<gene>
    <name evidence="2" type="ORF">UF10_07540</name>
</gene>
<name>A0A2P7PZK7_9FIRM</name>
<dbReference type="GO" id="GO:0008705">
    <property type="term" value="F:methionine synthase activity"/>
    <property type="evidence" value="ECO:0007669"/>
    <property type="project" value="InterPro"/>
</dbReference>
<protein>
    <recommendedName>
        <fullName evidence="1">AdoMet activation domain-containing protein</fullName>
    </recommendedName>
</protein>
<dbReference type="InterPro" id="IPR004223">
    <property type="entry name" value="VitB12-dep_Met_synth_activ_dom"/>
</dbReference>
<dbReference type="SUPFAM" id="SSF56507">
    <property type="entry name" value="Methionine synthase activation domain-like"/>
    <property type="match status" value="1"/>
</dbReference>
<dbReference type="OrthoDB" id="9816190at2"/>
<keyword evidence="3" id="KW-1185">Reference proteome</keyword>
<dbReference type="Proteomes" id="UP000241434">
    <property type="component" value="Unassembled WGS sequence"/>
</dbReference>
<organism evidence="2 3">
    <name type="scientific">Peptostreptococcus russellii</name>
    <dbReference type="NCBI Taxonomy" id="215200"/>
    <lineage>
        <taxon>Bacteria</taxon>
        <taxon>Bacillati</taxon>
        <taxon>Bacillota</taxon>
        <taxon>Clostridia</taxon>
        <taxon>Peptostreptococcales</taxon>
        <taxon>Peptostreptococcaceae</taxon>
        <taxon>Peptostreptococcus</taxon>
    </lineage>
</organism>
<dbReference type="AlphaFoldDB" id="A0A2P7PZK7"/>
<accession>A0A2P7PZK7</accession>
<evidence type="ECO:0000313" key="2">
    <source>
        <dbReference type="EMBL" id="PSJ31115.1"/>
    </source>
</evidence>
<evidence type="ECO:0000259" key="1">
    <source>
        <dbReference type="Pfam" id="PF02965"/>
    </source>
</evidence>
<dbReference type="InterPro" id="IPR037010">
    <property type="entry name" value="VitB12-dep_Met_synth_activ_sf"/>
</dbReference>
<comment type="caution">
    <text evidence="2">The sequence shown here is derived from an EMBL/GenBank/DDBJ whole genome shotgun (WGS) entry which is preliminary data.</text>
</comment>
<dbReference type="Gene3D" id="3.40.109.40">
    <property type="match status" value="1"/>
</dbReference>
<dbReference type="RefSeq" id="WP_106777194.1">
    <property type="nucleotide sequence ID" value="NZ_JYGE01000006.1"/>
</dbReference>
<evidence type="ECO:0000313" key="3">
    <source>
        <dbReference type="Proteomes" id="UP000241434"/>
    </source>
</evidence>
<dbReference type="Pfam" id="PF02965">
    <property type="entry name" value="Met_synt_B12"/>
    <property type="match status" value="1"/>
</dbReference>
<sequence length="229" mass="26277">MDIEIEKINRQEVLKYLSYRGSEIPIEINNLIDECIKEVIEISNPKYIYQIFNIDRREDKVFLENSNFELQGGDIKQLLENSSSCILLAATLGIRIEQVIRTLQIRNLAKSIIMDSCASSAVESICNQITENIRSSIEKKGKYTTDRFSPGYGDLPIEIQKDFIEVLDARRKIGINLSSSGIMIPRKSVTAIIGISEKMEKKRFTGCENCNMFMDCEYRKFGNFCKKVF</sequence>
<reference evidence="2" key="1">
    <citation type="thesis" date="2015" institute="Rutgers" country="The State University of New Jersey, 14 College Farm Rd., New Brunswick, NJ, USA">
        <title>Ammonia toxicity in bacteria and its implications for treatment of and resource recovery from highly nitrogenous organic wastes.</title>
        <authorList>
            <person name="Luther A.K."/>
        </authorList>
    </citation>
    <scope>NUCLEOTIDE SEQUENCE</scope>
    <source>
        <strain evidence="2">RT-10B</strain>
    </source>
</reference>
<proteinExistence type="predicted"/>
<feature type="domain" description="AdoMet activation" evidence="1">
    <location>
        <begin position="126"/>
        <end position="196"/>
    </location>
</feature>
<dbReference type="InterPro" id="IPR017342">
    <property type="entry name" value="S-AdoMet-dep_Met_synth_prd"/>
</dbReference>
<dbReference type="EMBL" id="JYGE01000006">
    <property type="protein sequence ID" value="PSJ31115.1"/>
    <property type="molecule type" value="Genomic_DNA"/>
</dbReference>
<dbReference type="PIRSF" id="PIRSF037984">
    <property type="entry name" value="Met_synth_TM0269_prd"/>
    <property type="match status" value="1"/>
</dbReference>